<dbReference type="Gene3D" id="1.10.10.10">
    <property type="entry name" value="Winged helix-like DNA-binding domain superfamily/Winged helix DNA-binding domain"/>
    <property type="match status" value="1"/>
</dbReference>
<feature type="compositionally biased region" description="Basic and acidic residues" evidence="1">
    <location>
        <begin position="163"/>
        <end position="173"/>
    </location>
</feature>
<dbReference type="Pfam" id="PF25583">
    <property type="entry name" value="WCX"/>
    <property type="match status" value="1"/>
</dbReference>
<dbReference type="Proteomes" id="UP000777784">
    <property type="component" value="Unassembled WGS sequence"/>
</dbReference>
<dbReference type="AlphaFoldDB" id="A0A948RWI7"/>
<dbReference type="InterPro" id="IPR036388">
    <property type="entry name" value="WH-like_DNA-bd_sf"/>
</dbReference>
<accession>A0A948RWI7</accession>
<evidence type="ECO:0000313" key="4">
    <source>
        <dbReference type="EMBL" id="MBU2690944.1"/>
    </source>
</evidence>
<dbReference type="InterPro" id="IPR036390">
    <property type="entry name" value="WH_DNA-bd_sf"/>
</dbReference>
<evidence type="ECO:0000256" key="1">
    <source>
        <dbReference type="SAM" id="MobiDB-lite"/>
    </source>
</evidence>
<gene>
    <name evidence="4" type="ORF">KJ970_08445</name>
</gene>
<dbReference type="InterPro" id="IPR051534">
    <property type="entry name" value="CBASS_pafABC_assoc_protein"/>
</dbReference>
<proteinExistence type="predicted"/>
<protein>
    <submittedName>
        <fullName evidence="4">WYL domain-containing protein</fullName>
    </submittedName>
</protein>
<evidence type="ECO:0000259" key="3">
    <source>
        <dbReference type="Pfam" id="PF25583"/>
    </source>
</evidence>
<dbReference type="SUPFAM" id="SSF46785">
    <property type="entry name" value="Winged helix' DNA-binding domain"/>
    <property type="match status" value="1"/>
</dbReference>
<dbReference type="InterPro" id="IPR013196">
    <property type="entry name" value="HTH_11"/>
</dbReference>
<feature type="domain" description="WCX" evidence="3">
    <location>
        <begin position="194"/>
        <end position="267"/>
    </location>
</feature>
<dbReference type="EMBL" id="JAHJDP010000042">
    <property type="protein sequence ID" value="MBU2690944.1"/>
    <property type="molecule type" value="Genomic_DNA"/>
</dbReference>
<dbReference type="Pfam" id="PF08279">
    <property type="entry name" value="HTH_11"/>
    <property type="match status" value="1"/>
</dbReference>
<dbReference type="InterPro" id="IPR057727">
    <property type="entry name" value="WCX_dom"/>
</dbReference>
<sequence length="280" mass="31791">MDKRRIPLVRLLRLDRAVRSHTYPSAPSLARDLNVSIRTIQRDIEYLREQGGPIRWNASRHGYEYTDMKYIPPLEVKITEGDLLAVLAGDWTLDTYRETPYEGLLQQIFLKLGHVLPDPIALKMKDLVASLSQPAVTPMTTRKGGDKVRRRGVPRAPLPDASAENRTERRGETQAETTGEATSEAPAVAPDGPTTLRLRFLPDLSQKINSMDWPQGVELQNRMDGGLDLVITTSEPDEVLLWTLQWGRRVEIISPAWARRHLLQMLKWIRSHHQGDADEV</sequence>
<dbReference type="PANTHER" id="PTHR34580">
    <property type="match status" value="1"/>
</dbReference>
<comment type="caution">
    <text evidence="4">The sequence shown here is derived from an EMBL/GenBank/DDBJ whole genome shotgun (WGS) entry which is preliminary data.</text>
</comment>
<reference evidence="4" key="1">
    <citation type="submission" date="2021-05" db="EMBL/GenBank/DDBJ databases">
        <title>Energy efficiency and biological interactions define the core microbiome of deep oligotrophic groundwater.</title>
        <authorList>
            <person name="Mehrshad M."/>
            <person name="Lopez-Fernandez M."/>
            <person name="Bell E."/>
            <person name="Bernier-Latmani R."/>
            <person name="Bertilsson S."/>
            <person name="Dopson M."/>
        </authorList>
    </citation>
    <scope>NUCLEOTIDE SEQUENCE</scope>
    <source>
        <strain evidence="4">Modern_marine.mb.64</strain>
    </source>
</reference>
<organism evidence="4 5">
    <name type="scientific">Eiseniibacteriota bacterium</name>
    <dbReference type="NCBI Taxonomy" id="2212470"/>
    <lineage>
        <taxon>Bacteria</taxon>
        <taxon>Candidatus Eiseniibacteriota</taxon>
    </lineage>
</organism>
<feature type="compositionally biased region" description="Low complexity" evidence="1">
    <location>
        <begin position="174"/>
        <end position="185"/>
    </location>
</feature>
<evidence type="ECO:0000313" key="5">
    <source>
        <dbReference type="Proteomes" id="UP000777784"/>
    </source>
</evidence>
<feature type="domain" description="Helix-turn-helix type 11" evidence="2">
    <location>
        <begin position="24"/>
        <end position="63"/>
    </location>
</feature>
<evidence type="ECO:0000259" key="2">
    <source>
        <dbReference type="Pfam" id="PF08279"/>
    </source>
</evidence>
<name>A0A948RWI7_UNCEI</name>
<dbReference type="PANTHER" id="PTHR34580:SF9">
    <property type="entry name" value="SLL5097 PROTEIN"/>
    <property type="match status" value="1"/>
</dbReference>
<feature type="region of interest" description="Disordered" evidence="1">
    <location>
        <begin position="137"/>
        <end position="195"/>
    </location>
</feature>